<dbReference type="HOGENOM" id="CLU_2268969_0_0_1"/>
<evidence type="ECO:0000313" key="2">
    <source>
        <dbReference type="EMBL" id="EKX43211.1"/>
    </source>
</evidence>
<name>L1J3W5_GUITC</name>
<dbReference type="AlphaFoldDB" id="L1J3W5"/>
<dbReference type="EMBL" id="JH993012">
    <property type="protein sequence ID" value="EKX43211.1"/>
    <property type="molecule type" value="Genomic_DNA"/>
</dbReference>
<dbReference type="EnsemblProtists" id="EKX43211">
    <property type="protein sequence ID" value="EKX43211"/>
    <property type="gene ID" value="GUITHDRAFT_153388"/>
</dbReference>
<dbReference type="InterPro" id="IPR001304">
    <property type="entry name" value="C-type_lectin-like"/>
</dbReference>
<feature type="domain" description="C-type lectin" evidence="1">
    <location>
        <begin position="1"/>
        <end position="100"/>
    </location>
</feature>
<dbReference type="OrthoDB" id="441660at2759"/>
<dbReference type="KEGG" id="gtt:GUITHDRAFT_153388"/>
<gene>
    <name evidence="2" type="ORF">GUITHDRAFT_153388</name>
</gene>
<reference evidence="2 4" key="1">
    <citation type="journal article" date="2012" name="Nature">
        <title>Algal genomes reveal evolutionary mosaicism and the fate of nucleomorphs.</title>
        <authorList>
            <consortium name="DOE Joint Genome Institute"/>
            <person name="Curtis B.A."/>
            <person name="Tanifuji G."/>
            <person name="Burki F."/>
            <person name="Gruber A."/>
            <person name="Irimia M."/>
            <person name="Maruyama S."/>
            <person name="Arias M.C."/>
            <person name="Ball S.G."/>
            <person name="Gile G.H."/>
            <person name="Hirakawa Y."/>
            <person name="Hopkins J.F."/>
            <person name="Kuo A."/>
            <person name="Rensing S.A."/>
            <person name="Schmutz J."/>
            <person name="Symeonidi A."/>
            <person name="Elias M."/>
            <person name="Eveleigh R.J."/>
            <person name="Herman E.K."/>
            <person name="Klute M.J."/>
            <person name="Nakayama T."/>
            <person name="Obornik M."/>
            <person name="Reyes-Prieto A."/>
            <person name="Armbrust E.V."/>
            <person name="Aves S.J."/>
            <person name="Beiko R.G."/>
            <person name="Coutinho P."/>
            <person name="Dacks J.B."/>
            <person name="Durnford D.G."/>
            <person name="Fast N.M."/>
            <person name="Green B.R."/>
            <person name="Grisdale C.J."/>
            <person name="Hempel F."/>
            <person name="Henrissat B."/>
            <person name="Hoppner M.P."/>
            <person name="Ishida K."/>
            <person name="Kim E."/>
            <person name="Koreny L."/>
            <person name="Kroth P.G."/>
            <person name="Liu Y."/>
            <person name="Malik S.B."/>
            <person name="Maier U.G."/>
            <person name="McRose D."/>
            <person name="Mock T."/>
            <person name="Neilson J.A."/>
            <person name="Onodera N.T."/>
            <person name="Poole A.M."/>
            <person name="Pritham E.J."/>
            <person name="Richards T.A."/>
            <person name="Rocap G."/>
            <person name="Roy S.W."/>
            <person name="Sarai C."/>
            <person name="Schaack S."/>
            <person name="Shirato S."/>
            <person name="Slamovits C.H."/>
            <person name="Spencer D.F."/>
            <person name="Suzuki S."/>
            <person name="Worden A.Z."/>
            <person name="Zauner S."/>
            <person name="Barry K."/>
            <person name="Bell C."/>
            <person name="Bharti A.K."/>
            <person name="Crow J.A."/>
            <person name="Grimwood J."/>
            <person name="Kramer R."/>
            <person name="Lindquist E."/>
            <person name="Lucas S."/>
            <person name="Salamov A."/>
            <person name="McFadden G.I."/>
            <person name="Lane C.E."/>
            <person name="Keeling P.J."/>
            <person name="Gray M.W."/>
            <person name="Grigoriev I.V."/>
            <person name="Archibald J.M."/>
        </authorList>
    </citation>
    <scope>NUCLEOTIDE SEQUENCE</scope>
    <source>
        <strain evidence="2 4">CCMP2712</strain>
    </source>
</reference>
<dbReference type="PaxDb" id="55529-EKX43211"/>
<accession>L1J3W5</accession>
<evidence type="ECO:0000313" key="4">
    <source>
        <dbReference type="Proteomes" id="UP000011087"/>
    </source>
</evidence>
<dbReference type="GeneID" id="17299872"/>
<keyword evidence="4" id="KW-1185">Reference proteome</keyword>
<dbReference type="Proteomes" id="UP000011087">
    <property type="component" value="Unassembled WGS sequence"/>
</dbReference>
<dbReference type="InterPro" id="IPR016187">
    <property type="entry name" value="CTDL_fold"/>
</dbReference>
<dbReference type="SUPFAM" id="SSF56436">
    <property type="entry name" value="C-type lectin-like"/>
    <property type="match status" value="1"/>
</dbReference>
<reference evidence="4" key="2">
    <citation type="submission" date="2012-11" db="EMBL/GenBank/DDBJ databases">
        <authorList>
            <person name="Kuo A."/>
            <person name="Curtis B.A."/>
            <person name="Tanifuji G."/>
            <person name="Burki F."/>
            <person name="Gruber A."/>
            <person name="Irimia M."/>
            <person name="Maruyama S."/>
            <person name="Arias M.C."/>
            <person name="Ball S.G."/>
            <person name="Gile G.H."/>
            <person name="Hirakawa Y."/>
            <person name="Hopkins J.F."/>
            <person name="Rensing S.A."/>
            <person name="Schmutz J."/>
            <person name="Symeonidi A."/>
            <person name="Elias M."/>
            <person name="Eveleigh R.J."/>
            <person name="Herman E.K."/>
            <person name="Klute M.J."/>
            <person name="Nakayama T."/>
            <person name="Obornik M."/>
            <person name="Reyes-Prieto A."/>
            <person name="Armbrust E.V."/>
            <person name="Aves S.J."/>
            <person name="Beiko R.G."/>
            <person name="Coutinho P."/>
            <person name="Dacks J.B."/>
            <person name="Durnford D.G."/>
            <person name="Fast N.M."/>
            <person name="Green B.R."/>
            <person name="Grisdale C."/>
            <person name="Hempe F."/>
            <person name="Henrissat B."/>
            <person name="Hoppner M.P."/>
            <person name="Ishida K.-I."/>
            <person name="Kim E."/>
            <person name="Koreny L."/>
            <person name="Kroth P.G."/>
            <person name="Liu Y."/>
            <person name="Malik S.-B."/>
            <person name="Maier U.G."/>
            <person name="McRose D."/>
            <person name="Mock T."/>
            <person name="Neilson J.A."/>
            <person name="Onodera N.T."/>
            <person name="Poole A.M."/>
            <person name="Pritham E.J."/>
            <person name="Richards T.A."/>
            <person name="Rocap G."/>
            <person name="Roy S.W."/>
            <person name="Sarai C."/>
            <person name="Schaack S."/>
            <person name="Shirato S."/>
            <person name="Slamovits C.H."/>
            <person name="Spencer D.F."/>
            <person name="Suzuki S."/>
            <person name="Worden A.Z."/>
            <person name="Zauner S."/>
            <person name="Barry K."/>
            <person name="Bell C."/>
            <person name="Bharti A.K."/>
            <person name="Crow J.A."/>
            <person name="Grimwood J."/>
            <person name="Kramer R."/>
            <person name="Lindquist E."/>
            <person name="Lucas S."/>
            <person name="Salamov A."/>
            <person name="McFadden G.I."/>
            <person name="Lane C.E."/>
            <person name="Keeling P.J."/>
            <person name="Gray M.W."/>
            <person name="Grigoriev I.V."/>
            <person name="Archibald J.M."/>
        </authorList>
    </citation>
    <scope>NUCLEOTIDE SEQUENCE</scope>
    <source>
        <strain evidence="4">CCMP2712</strain>
    </source>
</reference>
<dbReference type="Pfam" id="PF00059">
    <property type="entry name" value="Lectin_C"/>
    <property type="match status" value="1"/>
</dbReference>
<sequence length="103" mass="11397">MKCHAWGGHVYSPASQSDLKSVSDRMRMQDFWIGLKRSPDGGNEWYNVDKSNIMFLISQWGAGYPKSDGGENCVQVFGVGALRGKIGDADCSQPKPYYCAKDV</sequence>
<protein>
    <recommendedName>
        <fullName evidence="1">C-type lectin domain-containing protein</fullName>
    </recommendedName>
</protein>
<proteinExistence type="predicted"/>
<evidence type="ECO:0000313" key="3">
    <source>
        <dbReference type="EnsemblProtists" id="EKX43211"/>
    </source>
</evidence>
<dbReference type="Gene3D" id="3.10.100.10">
    <property type="entry name" value="Mannose-Binding Protein A, subunit A"/>
    <property type="match status" value="1"/>
</dbReference>
<dbReference type="RefSeq" id="XP_005830191.1">
    <property type="nucleotide sequence ID" value="XM_005830134.1"/>
</dbReference>
<dbReference type="CDD" id="cd00037">
    <property type="entry name" value="CLECT"/>
    <property type="match status" value="1"/>
</dbReference>
<organism evidence="2">
    <name type="scientific">Guillardia theta (strain CCMP2712)</name>
    <name type="common">Cryptophyte</name>
    <dbReference type="NCBI Taxonomy" id="905079"/>
    <lineage>
        <taxon>Eukaryota</taxon>
        <taxon>Cryptophyceae</taxon>
        <taxon>Pyrenomonadales</taxon>
        <taxon>Geminigeraceae</taxon>
        <taxon>Guillardia</taxon>
    </lineage>
</organism>
<reference evidence="3" key="3">
    <citation type="submission" date="2015-06" db="UniProtKB">
        <authorList>
            <consortium name="EnsemblProtists"/>
        </authorList>
    </citation>
    <scope>IDENTIFICATION</scope>
</reference>
<dbReference type="PROSITE" id="PS50041">
    <property type="entry name" value="C_TYPE_LECTIN_2"/>
    <property type="match status" value="1"/>
</dbReference>
<evidence type="ECO:0000259" key="1">
    <source>
        <dbReference type="PROSITE" id="PS50041"/>
    </source>
</evidence>
<dbReference type="InterPro" id="IPR016186">
    <property type="entry name" value="C-type_lectin-like/link_sf"/>
</dbReference>